<dbReference type="InterPro" id="IPR000073">
    <property type="entry name" value="AB_hydrolase_1"/>
</dbReference>
<dbReference type="RefSeq" id="WP_064440294.1">
    <property type="nucleotide sequence ID" value="NZ_BDDI01000007.1"/>
</dbReference>
<dbReference type="InterPro" id="IPR050471">
    <property type="entry name" value="AB_hydrolase"/>
</dbReference>
<dbReference type="AlphaFoldDB" id="A0A839RIY3"/>
<dbReference type="SUPFAM" id="SSF53474">
    <property type="entry name" value="alpha/beta-Hydrolases"/>
    <property type="match status" value="1"/>
</dbReference>
<protein>
    <submittedName>
        <fullName evidence="2">Pimeloyl-ACP methyl ester carboxylesterase</fullName>
    </submittedName>
</protein>
<feature type="domain" description="AB hydrolase-1" evidence="1">
    <location>
        <begin position="39"/>
        <end position="151"/>
    </location>
</feature>
<evidence type="ECO:0000313" key="2">
    <source>
        <dbReference type="EMBL" id="MBB3036410.1"/>
    </source>
</evidence>
<gene>
    <name evidence="2" type="ORF">FHU29_000844</name>
</gene>
<reference evidence="2 3" key="1">
    <citation type="submission" date="2020-08" db="EMBL/GenBank/DDBJ databases">
        <title>Sequencing the genomes of 1000 actinobacteria strains.</title>
        <authorList>
            <person name="Klenk H.-P."/>
        </authorList>
    </citation>
    <scope>NUCLEOTIDE SEQUENCE [LARGE SCALE GENOMIC DNA]</scope>
    <source>
        <strain evidence="2 3">DSM 45258</strain>
    </source>
</reference>
<dbReference type="OrthoDB" id="3253328at2"/>
<organism evidence="2 3">
    <name type="scientific">Hoyosella altamirensis</name>
    <dbReference type="NCBI Taxonomy" id="616997"/>
    <lineage>
        <taxon>Bacteria</taxon>
        <taxon>Bacillati</taxon>
        <taxon>Actinomycetota</taxon>
        <taxon>Actinomycetes</taxon>
        <taxon>Mycobacteriales</taxon>
        <taxon>Hoyosellaceae</taxon>
        <taxon>Hoyosella</taxon>
    </lineage>
</organism>
<accession>A0A839RIY3</accession>
<keyword evidence="3" id="KW-1185">Reference proteome</keyword>
<dbReference type="PANTHER" id="PTHR43433:SF5">
    <property type="entry name" value="AB HYDROLASE-1 DOMAIN-CONTAINING PROTEIN"/>
    <property type="match status" value="1"/>
</dbReference>
<evidence type="ECO:0000259" key="1">
    <source>
        <dbReference type="Pfam" id="PF00561"/>
    </source>
</evidence>
<comment type="caution">
    <text evidence="2">The sequence shown here is derived from an EMBL/GenBank/DDBJ whole genome shotgun (WGS) entry which is preliminary data.</text>
</comment>
<dbReference type="InterPro" id="IPR029058">
    <property type="entry name" value="AB_hydrolase_fold"/>
</dbReference>
<sequence length="400" mass="43856">MVSEARVLKFPGVHTIHRAGPPTFPLRYVVEGPEDGRRVLLIPGGPGLASVLPYRLLRKRFAKAGYQVAMVEHRGVGLSRCAADGTDLPLDVLTVDAVVGDTITVLDDLGWDTGVTVYGTSYGGWVAQKLVIAAADRISGLVLDSTFSSVDEHEVRRRLIRTILTDRGPLSSRIIDLIDKGLLSERDAVRVLPPTLEFGGDELANKLLDALEKGHKRAWNWVANAGDNELHTTTRYVMEFDLVGVIMHREVDSTVPDGRPFDPVALFDRTIRKFGAYEGEPENLRPALASVTCPVAVVCGARDLRSPVEVAQRTADALPNSTLLLFPDTAHSILDTRPAAALEIVNGVVNARLHELADQTAELERRSKWALRTFVPRVLSAWVSAELAFGAVRRRLPHRK</sequence>
<name>A0A839RIY3_9ACTN</name>
<dbReference type="GO" id="GO:0003824">
    <property type="term" value="F:catalytic activity"/>
    <property type="evidence" value="ECO:0007669"/>
    <property type="project" value="UniProtKB-ARBA"/>
</dbReference>
<dbReference type="Pfam" id="PF00561">
    <property type="entry name" value="Abhydrolase_1"/>
    <property type="match status" value="1"/>
</dbReference>
<dbReference type="Proteomes" id="UP000567922">
    <property type="component" value="Unassembled WGS sequence"/>
</dbReference>
<dbReference type="PANTHER" id="PTHR43433">
    <property type="entry name" value="HYDROLASE, ALPHA/BETA FOLD FAMILY PROTEIN"/>
    <property type="match status" value="1"/>
</dbReference>
<proteinExistence type="predicted"/>
<dbReference type="Gene3D" id="3.40.50.1820">
    <property type="entry name" value="alpha/beta hydrolase"/>
    <property type="match status" value="1"/>
</dbReference>
<dbReference type="EMBL" id="JACHWS010000001">
    <property type="protein sequence ID" value="MBB3036410.1"/>
    <property type="molecule type" value="Genomic_DNA"/>
</dbReference>
<evidence type="ECO:0000313" key="3">
    <source>
        <dbReference type="Proteomes" id="UP000567922"/>
    </source>
</evidence>